<keyword evidence="3" id="KW-0378">Hydrolase</keyword>
<dbReference type="EMBL" id="FNZK01000007">
    <property type="protein sequence ID" value="SEJ40536.1"/>
    <property type="molecule type" value="Genomic_DNA"/>
</dbReference>
<gene>
    <name evidence="4" type="ORF">SAMN05660742_1072</name>
</gene>
<dbReference type="AlphaFoldDB" id="A0A1H6YJF9"/>
<dbReference type="PANTHER" id="PTHR18901:SF38">
    <property type="entry name" value="PSEUDOURIDINE-5'-PHOSPHATASE"/>
    <property type="match status" value="1"/>
</dbReference>
<accession>A0A1H6YJF9</accession>
<dbReference type="PRINTS" id="PR00413">
    <property type="entry name" value="HADHALOGNASE"/>
</dbReference>
<dbReference type="STRING" id="84035.SAMN05660742_1072"/>
<proteinExistence type="inferred from homology"/>
<evidence type="ECO:0000313" key="4">
    <source>
        <dbReference type="EMBL" id="SEJ40536.1"/>
    </source>
</evidence>
<dbReference type="SUPFAM" id="SSF56784">
    <property type="entry name" value="HAD-like"/>
    <property type="match status" value="1"/>
</dbReference>
<dbReference type="NCBIfam" id="TIGR01509">
    <property type="entry name" value="HAD-SF-IA-v3"/>
    <property type="match status" value="1"/>
</dbReference>
<reference evidence="4 5" key="1">
    <citation type="submission" date="2016-10" db="EMBL/GenBank/DDBJ databases">
        <authorList>
            <person name="de Groot N.N."/>
        </authorList>
    </citation>
    <scope>NUCLEOTIDE SEQUENCE [LARGE SCALE GENOMIC DNA]</scope>
    <source>
        <strain evidence="4 5">DSM 2179</strain>
    </source>
</reference>
<dbReference type="Proteomes" id="UP000199662">
    <property type="component" value="Unassembled WGS sequence"/>
</dbReference>
<dbReference type="SFLD" id="SFLDG01129">
    <property type="entry name" value="C1.5:_HAD__Beta-PGM__Phosphata"/>
    <property type="match status" value="1"/>
</dbReference>
<dbReference type="InterPro" id="IPR036412">
    <property type="entry name" value="HAD-like_sf"/>
</dbReference>
<dbReference type="GO" id="GO:0016787">
    <property type="term" value="F:hydrolase activity"/>
    <property type="evidence" value="ECO:0007669"/>
    <property type="project" value="UniProtKB-KW"/>
</dbReference>
<dbReference type="PANTHER" id="PTHR18901">
    <property type="entry name" value="2-DEOXYGLUCOSE-6-PHOSPHATE PHOSPHATASE 2"/>
    <property type="match status" value="1"/>
</dbReference>
<dbReference type="Pfam" id="PF13419">
    <property type="entry name" value="HAD_2"/>
    <property type="match status" value="1"/>
</dbReference>
<organism evidence="4 5">
    <name type="scientific">Propionispira arboris</name>
    <dbReference type="NCBI Taxonomy" id="84035"/>
    <lineage>
        <taxon>Bacteria</taxon>
        <taxon>Bacillati</taxon>
        <taxon>Bacillota</taxon>
        <taxon>Negativicutes</taxon>
        <taxon>Selenomonadales</taxon>
        <taxon>Selenomonadaceae</taxon>
        <taxon>Propionispira</taxon>
    </lineage>
</organism>
<sequence length="212" mass="23345">MKAFIFDMDGVIIDSEPLHNEGILKTLSYFKVSFEPENLEQYAGTTTAFLFNKIVEERNLQLSIDEMVAYKDQYIIKGIREMNLVPIPGILDLLSALKVREIPLAIASSSAFPVIDAVVEKFQLSNQFDIIMSGESLPQSKPDPTIYLLTAKQLGVNPVDCVVLEDASLGVQAAKAAKMFCIAFQNKNSGKQNLSQADQIVAKISDIDVSVL</sequence>
<dbReference type="Gene3D" id="1.10.150.240">
    <property type="entry name" value="Putative phosphatase, domain 2"/>
    <property type="match status" value="1"/>
</dbReference>
<dbReference type="InterPro" id="IPR006439">
    <property type="entry name" value="HAD-SF_hydro_IA"/>
</dbReference>
<dbReference type="FunFam" id="3.40.50.1000:FF:000036">
    <property type="entry name" value="HAD family hydrolase"/>
    <property type="match status" value="1"/>
</dbReference>
<evidence type="ECO:0000256" key="1">
    <source>
        <dbReference type="ARBA" id="ARBA00006171"/>
    </source>
</evidence>
<dbReference type="InterPro" id="IPR041492">
    <property type="entry name" value="HAD_2"/>
</dbReference>
<dbReference type="InterPro" id="IPR023198">
    <property type="entry name" value="PGP-like_dom2"/>
</dbReference>
<evidence type="ECO:0000256" key="2">
    <source>
        <dbReference type="ARBA" id="ARBA00022723"/>
    </source>
</evidence>
<dbReference type="RefSeq" id="WP_091830798.1">
    <property type="nucleotide sequence ID" value="NZ_FNZK01000007.1"/>
</dbReference>
<dbReference type="GO" id="GO:0046872">
    <property type="term" value="F:metal ion binding"/>
    <property type="evidence" value="ECO:0007669"/>
    <property type="project" value="UniProtKB-KW"/>
</dbReference>
<dbReference type="InterPro" id="IPR023214">
    <property type="entry name" value="HAD_sf"/>
</dbReference>
<protein>
    <submittedName>
        <fullName evidence="4">Haloacid dehalogenase superfamily, subfamily IA, variant 3 with third motif having DD or ED/haloacid dehalogenase superfamily, subfamily IA, variant 1 with third motif having Dx(3-4)D or Dx(3-4)E</fullName>
    </submittedName>
</protein>
<dbReference type="SFLD" id="SFLDS00003">
    <property type="entry name" value="Haloacid_Dehalogenase"/>
    <property type="match status" value="1"/>
</dbReference>
<evidence type="ECO:0000256" key="3">
    <source>
        <dbReference type="ARBA" id="ARBA00022801"/>
    </source>
</evidence>
<comment type="similarity">
    <text evidence="1">Belongs to the HAD-like hydrolase superfamily. CbbY/CbbZ/Gph/YieH family.</text>
</comment>
<dbReference type="SFLD" id="SFLDG01135">
    <property type="entry name" value="C1.5.6:_HAD__Beta-PGM__Phospha"/>
    <property type="match status" value="1"/>
</dbReference>
<keyword evidence="5" id="KW-1185">Reference proteome</keyword>
<keyword evidence="2" id="KW-0479">Metal-binding</keyword>
<name>A0A1H6YJF9_9FIRM</name>
<dbReference type="Gene3D" id="3.40.50.1000">
    <property type="entry name" value="HAD superfamily/HAD-like"/>
    <property type="match status" value="1"/>
</dbReference>
<evidence type="ECO:0000313" key="5">
    <source>
        <dbReference type="Proteomes" id="UP000199662"/>
    </source>
</evidence>